<feature type="region of interest" description="Disordered" evidence="1">
    <location>
        <begin position="83"/>
        <end position="108"/>
    </location>
</feature>
<dbReference type="OrthoDB" id="1813930at2759"/>
<gene>
    <name evidence="3" type="ORF">FH972_019125</name>
</gene>
<proteinExistence type="predicted"/>
<keyword evidence="2" id="KW-0472">Membrane</keyword>
<evidence type="ECO:0000313" key="4">
    <source>
        <dbReference type="Proteomes" id="UP000327013"/>
    </source>
</evidence>
<evidence type="ECO:0000256" key="1">
    <source>
        <dbReference type="SAM" id="MobiDB-lite"/>
    </source>
</evidence>
<feature type="transmembrane region" description="Helical" evidence="2">
    <location>
        <begin position="27"/>
        <end position="46"/>
    </location>
</feature>
<evidence type="ECO:0000313" key="3">
    <source>
        <dbReference type="EMBL" id="KAE8124220.1"/>
    </source>
</evidence>
<keyword evidence="4" id="KW-1185">Reference proteome</keyword>
<organism evidence="3 4">
    <name type="scientific">Carpinus fangiana</name>
    <dbReference type="NCBI Taxonomy" id="176857"/>
    <lineage>
        <taxon>Eukaryota</taxon>
        <taxon>Viridiplantae</taxon>
        <taxon>Streptophyta</taxon>
        <taxon>Embryophyta</taxon>
        <taxon>Tracheophyta</taxon>
        <taxon>Spermatophyta</taxon>
        <taxon>Magnoliopsida</taxon>
        <taxon>eudicotyledons</taxon>
        <taxon>Gunneridae</taxon>
        <taxon>Pentapetalae</taxon>
        <taxon>rosids</taxon>
        <taxon>fabids</taxon>
        <taxon>Fagales</taxon>
        <taxon>Betulaceae</taxon>
        <taxon>Carpinus</taxon>
    </lineage>
</organism>
<protein>
    <submittedName>
        <fullName evidence="3">Uncharacterized protein</fullName>
    </submittedName>
</protein>
<accession>A0A5N6RSG6</accession>
<sequence length="108" mass="12137">MAAHKYCEVHASLHKLSNMRFEGKRSLLRGFLVLITTLFLAWSLFFTDKKMEKLVYARDEKELSGAVIVNQMKRRPLALEKLVRSPVPPSGPNPSVRPAPTGPPGRIP</sequence>
<dbReference type="EMBL" id="CM017328">
    <property type="protein sequence ID" value="KAE8124220.1"/>
    <property type="molecule type" value="Genomic_DNA"/>
</dbReference>
<name>A0A5N6RSG6_9ROSI</name>
<dbReference type="Proteomes" id="UP000327013">
    <property type="component" value="Chromosome 8"/>
</dbReference>
<keyword evidence="2" id="KW-0812">Transmembrane</keyword>
<dbReference type="AlphaFoldDB" id="A0A5N6RSG6"/>
<feature type="compositionally biased region" description="Pro residues" evidence="1">
    <location>
        <begin position="86"/>
        <end position="108"/>
    </location>
</feature>
<reference evidence="3 4" key="1">
    <citation type="submission" date="2019-06" db="EMBL/GenBank/DDBJ databases">
        <title>A chromosomal-level reference genome of Carpinus fangiana (Coryloideae, Betulaceae).</title>
        <authorList>
            <person name="Yang X."/>
            <person name="Wang Z."/>
            <person name="Zhang L."/>
            <person name="Hao G."/>
            <person name="Liu J."/>
            <person name="Yang Y."/>
        </authorList>
    </citation>
    <scope>NUCLEOTIDE SEQUENCE [LARGE SCALE GENOMIC DNA]</scope>
    <source>
        <strain evidence="3">Cfa_2016G</strain>
        <tissue evidence="3">Leaf</tissue>
    </source>
</reference>
<evidence type="ECO:0000256" key="2">
    <source>
        <dbReference type="SAM" id="Phobius"/>
    </source>
</evidence>
<keyword evidence="2" id="KW-1133">Transmembrane helix</keyword>